<dbReference type="InterPro" id="IPR023563">
    <property type="entry name" value="Ribosomal_uL13_CS"/>
</dbReference>
<evidence type="ECO:0000256" key="4">
    <source>
        <dbReference type="RuleBase" id="RU003877"/>
    </source>
</evidence>
<evidence type="ECO:0000256" key="1">
    <source>
        <dbReference type="ARBA" id="ARBA00006227"/>
    </source>
</evidence>
<dbReference type="GO" id="GO:0006412">
    <property type="term" value="P:translation"/>
    <property type="evidence" value="ECO:0007669"/>
    <property type="project" value="InterPro"/>
</dbReference>
<dbReference type="Pfam" id="PF00572">
    <property type="entry name" value="Ribosomal_L13"/>
    <property type="match status" value="1"/>
</dbReference>
<dbReference type="InterPro" id="IPR005823">
    <property type="entry name" value="Ribosomal_uL13_bac-type"/>
</dbReference>
<dbReference type="SUPFAM" id="SSF52161">
    <property type="entry name" value="Ribosomal protein L13"/>
    <property type="match status" value="1"/>
</dbReference>
<dbReference type="CDD" id="cd00392">
    <property type="entry name" value="Ribosomal_L13"/>
    <property type="match status" value="1"/>
</dbReference>
<dbReference type="AlphaFoldDB" id="A0A4D6WSN8"/>
<dbReference type="InterPro" id="IPR036899">
    <property type="entry name" value="Ribosomal_uL13_sf"/>
</dbReference>
<evidence type="ECO:0000256" key="2">
    <source>
        <dbReference type="ARBA" id="ARBA00022980"/>
    </source>
</evidence>
<dbReference type="GO" id="GO:0017148">
    <property type="term" value="P:negative regulation of translation"/>
    <property type="evidence" value="ECO:0007669"/>
    <property type="project" value="TreeGrafter"/>
</dbReference>
<reference evidence="5" key="2">
    <citation type="submission" date="2019-04" db="EMBL/GenBank/DDBJ databases">
        <authorList>
            <person name="Pasella M."/>
        </authorList>
    </citation>
    <scope>NUCLEOTIDE SEQUENCE</scope>
    <source>
        <strain evidence="5">TZ0704</strain>
    </source>
</reference>
<dbReference type="GO" id="GO:0003735">
    <property type="term" value="F:structural constituent of ribosome"/>
    <property type="evidence" value="ECO:0007669"/>
    <property type="project" value="InterPro"/>
</dbReference>
<reference evidence="5" key="1">
    <citation type="journal article" date="2019" name="Mol. Phylogenet. Evol.">
        <title>Morphological evolution and classification of the red algal order Ceramiales inferred using plastid phylogenomics.</title>
        <authorList>
            <person name="Diaz-Tapia P."/>
            <person name="Pasella M.M."/>
            <person name="Verbruggen H."/>
            <person name="Maggs C.A."/>
        </authorList>
    </citation>
    <scope>NUCLEOTIDE SEQUENCE</scope>
    <source>
        <strain evidence="5">TZ0704</strain>
    </source>
</reference>
<dbReference type="GO" id="GO:0022625">
    <property type="term" value="C:cytosolic large ribosomal subunit"/>
    <property type="evidence" value="ECO:0007669"/>
    <property type="project" value="TreeGrafter"/>
</dbReference>
<accession>A0A4D6WSN8</accession>
<geneLocation type="plastid" evidence="5"/>
<dbReference type="PROSITE" id="PS00783">
    <property type="entry name" value="RIBOSOMAL_L13"/>
    <property type="match status" value="1"/>
</dbReference>
<dbReference type="Gene3D" id="3.90.1180.10">
    <property type="entry name" value="Ribosomal protein L13"/>
    <property type="match status" value="1"/>
</dbReference>
<keyword evidence="2 4" id="KW-0689">Ribosomal protein</keyword>
<name>A0A4D6WSN8_9FLOR</name>
<dbReference type="GO" id="GO:0003729">
    <property type="term" value="F:mRNA binding"/>
    <property type="evidence" value="ECO:0007669"/>
    <property type="project" value="TreeGrafter"/>
</dbReference>
<evidence type="ECO:0000313" key="5">
    <source>
        <dbReference type="EMBL" id="QCI06406.1"/>
    </source>
</evidence>
<dbReference type="PANTHER" id="PTHR11545:SF2">
    <property type="entry name" value="LARGE RIBOSOMAL SUBUNIT PROTEIN UL13M"/>
    <property type="match status" value="1"/>
</dbReference>
<dbReference type="PIRSF" id="PIRSF002181">
    <property type="entry name" value="Ribosomal_L13"/>
    <property type="match status" value="1"/>
</dbReference>
<dbReference type="PANTHER" id="PTHR11545">
    <property type="entry name" value="RIBOSOMAL PROTEIN L13"/>
    <property type="match status" value="1"/>
</dbReference>
<evidence type="ECO:0000256" key="3">
    <source>
        <dbReference type="ARBA" id="ARBA00023274"/>
    </source>
</evidence>
<protein>
    <submittedName>
        <fullName evidence="5">Ribosomal protein L13</fullName>
    </submittedName>
</protein>
<gene>
    <name evidence="5" type="primary">rpl13</name>
</gene>
<keyword evidence="3 4" id="KW-0687">Ribonucleoprotein</keyword>
<dbReference type="HAMAP" id="MF_01366">
    <property type="entry name" value="Ribosomal_uL13"/>
    <property type="match status" value="1"/>
</dbReference>
<sequence>MRIDKNKTYINTNEKKQEWYIIDATNQTLGRLSSKVAFILKGKNKSIYTPYFNNQINIIIINSKLIRVTGNKRDQKVYKKHSGKPGGLKVETFNKLNKRIPNRIVEISIKGMLPKNTLGRQLFTQLKIYSDNKHPHNSQKPIMLI</sequence>
<organism evidence="5">
    <name type="scientific">Dictyurus purpurascens</name>
    <dbReference type="NCBI Taxonomy" id="189649"/>
    <lineage>
        <taxon>Eukaryota</taxon>
        <taxon>Rhodophyta</taxon>
        <taxon>Florideophyceae</taxon>
        <taxon>Rhodymeniophycidae</taxon>
        <taxon>Ceramiales</taxon>
        <taxon>Dasyaceae</taxon>
        <taxon>Dictyurus</taxon>
    </lineage>
</organism>
<dbReference type="NCBIfam" id="TIGR01066">
    <property type="entry name" value="rplM_bact"/>
    <property type="match status" value="1"/>
</dbReference>
<comment type="similarity">
    <text evidence="1 4">Belongs to the universal ribosomal protein uL13 family.</text>
</comment>
<dbReference type="InterPro" id="IPR005822">
    <property type="entry name" value="Ribosomal_uL13"/>
</dbReference>
<keyword evidence="5" id="KW-0934">Plastid</keyword>
<dbReference type="EMBL" id="MK814652">
    <property type="protein sequence ID" value="QCI06406.1"/>
    <property type="molecule type" value="Genomic_DNA"/>
</dbReference>
<proteinExistence type="inferred from homology"/>